<proteinExistence type="predicted"/>
<name>A0A7W3QJV4_ACTNM</name>
<dbReference type="EMBL" id="JACJIA010000001">
    <property type="protein sequence ID" value="MBA8949722.1"/>
    <property type="molecule type" value="Genomic_DNA"/>
</dbReference>
<dbReference type="InterPro" id="IPR050490">
    <property type="entry name" value="Bact_solute-bd_prot1"/>
</dbReference>
<dbReference type="RefSeq" id="WP_182842106.1">
    <property type="nucleotide sequence ID" value="NZ_BAAALP010000012.1"/>
</dbReference>
<keyword evidence="1" id="KW-0732">Signal</keyword>
<keyword evidence="3" id="KW-1185">Reference proteome</keyword>
<evidence type="ECO:0000256" key="1">
    <source>
        <dbReference type="SAM" id="SignalP"/>
    </source>
</evidence>
<comment type="caution">
    <text evidence="2">The sequence shown here is derived from an EMBL/GenBank/DDBJ whole genome shotgun (WGS) entry which is preliminary data.</text>
</comment>
<dbReference type="Pfam" id="PF01547">
    <property type="entry name" value="SBP_bac_1"/>
    <property type="match status" value="1"/>
</dbReference>
<evidence type="ECO:0000313" key="3">
    <source>
        <dbReference type="Proteomes" id="UP000572680"/>
    </source>
</evidence>
<accession>A0A7W3QJV4</accession>
<dbReference type="Gene3D" id="3.40.190.10">
    <property type="entry name" value="Periplasmic binding protein-like II"/>
    <property type="match status" value="1"/>
</dbReference>
<feature type="chain" id="PRO_5039102242" evidence="1">
    <location>
        <begin position="20"/>
        <end position="454"/>
    </location>
</feature>
<dbReference type="InterPro" id="IPR006059">
    <property type="entry name" value="SBP"/>
</dbReference>
<keyword evidence="2" id="KW-0762">Sugar transport</keyword>
<sequence length="454" mass="48910">MRSRMVATALTLAAGACLAGCGGGDPEARPDQPLAGDAKVTITVGCMPAKSQTAQRREWDQDVAAFQRLHPNITVVGKDAFPCMDPTTFQARLAGGETEDVFYVYFTDVRGVVAKGRAADLTPYLGHVKQYPHLDPNVTRVFKDGGKVYGLPRQNYTMGLLYNRALFRRAGLDPDAPPRTWAEVREAARKISALGDGITGYAELSARNQGGWHFTAALYGQGGDVVAPDGRRAAFNGPQGRAVLQALKDMRWTDGSMGSKQLLVDADIQRMMASGRLGMYLGAPDNATALVDQFKARYEDLGMGPLPGGSGTLMGGDGYLFHPKASPEKIKAGLLWLDFHALTPGQGQLGYERAKANGRPVGLPQPRLFGRNAVGQRDRELRARSANLPVGNFKPYEDASAALPGKLEPPRAQQLYTLLDTVMSAVLTRRDADIDRLLADAEKKANALLARSAN</sequence>
<dbReference type="PANTHER" id="PTHR43649:SF16">
    <property type="entry name" value="SUGAR-BINDING LIPOPROTEIN"/>
    <property type="match status" value="1"/>
</dbReference>
<dbReference type="AlphaFoldDB" id="A0A7W3QJV4"/>
<feature type="signal peptide" evidence="1">
    <location>
        <begin position="1"/>
        <end position="19"/>
    </location>
</feature>
<evidence type="ECO:0000313" key="2">
    <source>
        <dbReference type="EMBL" id="MBA8949722.1"/>
    </source>
</evidence>
<reference evidence="2 3" key="1">
    <citation type="submission" date="2020-08" db="EMBL/GenBank/DDBJ databases">
        <title>Genomic Encyclopedia of Type Strains, Phase IV (KMG-IV): sequencing the most valuable type-strain genomes for metagenomic binning, comparative biology and taxonomic classification.</title>
        <authorList>
            <person name="Goeker M."/>
        </authorList>
    </citation>
    <scope>NUCLEOTIDE SEQUENCE [LARGE SCALE GENOMIC DNA]</scope>
    <source>
        <strain evidence="2 3">DSM 44197</strain>
    </source>
</reference>
<dbReference type="PANTHER" id="PTHR43649">
    <property type="entry name" value="ARABINOSE-BINDING PROTEIN-RELATED"/>
    <property type="match status" value="1"/>
</dbReference>
<keyword evidence="2" id="KW-0813">Transport</keyword>
<protein>
    <submittedName>
        <fullName evidence="2">Multiple sugar transport system substrate-binding protein</fullName>
    </submittedName>
</protein>
<dbReference type="SUPFAM" id="SSF53850">
    <property type="entry name" value="Periplasmic binding protein-like II"/>
    <property type="match status" value="1"/>
</dbReference>
<dbReference type="Proteomes" id="UP000572680">
    <property type="component" value="Unassembled WGS sequence"/>
</dbReference>
<organism evidence="2 3">
    <name type="scientific">Actinomadura namibiensis</name>
    <dbReference type="NCBI Taxonomy" id="182080"/>
    <lineage>
        <taxon>Bacteria</taxon>
        <taxon>Bacillati</taxon>
        <taxon>Actinomycetota</taxon>
        <taxon>Actinomycetes</taxon>
        <taxon>Streptosporangiales</taxon>
        <taxon>Thermomonosporaceae</taxon>
        <taxon>Actinomadura</taxon>
    </lineage>
</organism>
<dbReference type="PROSITE" id="PS51257">
    <property type="entry name" value="PROKAR_LIPOPROTEIN"/>
    <property type="match status" value="1"/>
</dbReference>
<gene>
    <name evidence="2" type="ORF">HNR61_001320</name>
</gene>